<feature type="compositionally biased region" description="Polar residues" evidence="1">
    <location>
        <begin position="1669"/>
        <end position="1681"/>
    </location>
</feature>
<feature type="compositionally biased region" description="Polar residues" evidence="1">
    <location>
        <begin position="1389"/>
        <end position="1412"/>
    </location>
</feature>
<feature type="compositionally biased region" description="Polar residues" evidence="1">
    <location>
        <begin position="1159"/>
        <end position="1198"/>
    </location>
</feature>
<feature type="compositionally biased region" description="Polar residues" evidence="1">
    <location>
        <begin position="1749"/>
        <end position="1776"/>
    </location>
</feature>
<feature type="compositionally biased region" description="Basic and acidic residues" evidence="1">
    <location>
        <begin position="1893"/>
        <end position="1902"/>
    </location>
</feature>
<feature type="compositionally biased region" description="Polar residues" evidence="1">
    <location>
        <begin position="1064"/>
        <end position="1086"/>
    </location>
</feature>
<feature type="compositionally biased region" description="Basic and acidic residues" evidence="1">
    <location>
        <begin position="321"/>
        <end position="336"/>
    </location>
</feature>
<feature type="compositionally biased region" description="Basic and acidic residues" evidence="1">
    <location>
        <begin position="986"/>
        <end position="1006"/>
    </location>
</feature>
<feature type="compositionally biased region" description="Basic and acidic residues" evidence="1">
    <location>
        <begin position="878"/>
        <end position="887"/>
    </location>
</feature>
<feature type="region of interest" description="Disordered" evidence="1">
    <location>
        <begin position="203"/>
        <end position="244"/>
    </location>
</feature>
<evidence type="ECO:0000313" key="3">
    <source>
        <dbReference type="Proteomes" id="UP000515124"/>
    </source>
</evidence>
<feature type="compositionally biased region" description="Basic and acidic residues" evidence="1">
    <location>
        <begin position="1205"/>
        <end position="1214"/>
    </location>
</feature>
<feature type="compositionally biased region" description="Polar residues" evidence="1">
    <location>
        <begin position="835"/>
        <end position="863"/>
    </location>
</feature>
<feature type="compositionally biased region" description="Polar residues" evidence="1">
    <location>
        <begin position="1224"/>
        <end position="1239"/>
    </location>
</feature>
<feature type="region of interest" description="Disordered" evidence="1">
    <location>
        <begin position="975"/>
        <end position="1467"/>
    </location>
</feature>
<feature type="compositionally biased region" description="Basic and acidic residues" evidence="1">
    <location>
        <begin position="1256"/>
        <end position="1268"/>
    </location>
</feature>
<feature type="compositionally biased region" description="Low complexity" evidence="1">
    <location>
        <begin position="511"/>
        <end position="521"/>
    </location>
</feature>
<feature type="compositionally biased region" description="Low complexity" evidence="1">
    <location>
        <begin position="630"/>
        <end position="639"/>
    </location>
</feature>
<feature type="compositionally biased region" description="Polar residues" evidence="1">
    <location>
        <begin position="1696"/>
        <end position="1725"/>
    </location>
</feature>
<feature type="compositionally biased region" description="Polar residues" evidence="1">
    <location>
        <begin position="768"/>
        <end position="778"/>
    </location>
</feature>
<sequence length="1933" mass="203326">MGLVVEMGVKIRKCVTIPIRTSYRLACNHPFLVAMLLFLICLHRAFPYVFSLLVTASPVFVCSAVLLGTLLIFGQPNNIPEIEKEQKSSHDIASLRTRVSRDGVVVVQRDGGFSFERFSGKTREIADSSEAEDYGGSVAYVPLIDESLQHNQSERRAVEDMEREIDSKELESRRNIHKEKVRNQGMTRDVEAFEKQHSLVHKLRHENREPFRKGDHLEPSLNGSGDDEASDTGSDGAESSSPDASMADILPILDELHPLLDLEAPHPAHMSHDESDAAHMSHDESDAASNKSNDGSNESYEDVVNQRGEIEEDGGDEEEAQGGKDDESKSAIKWTEDDQKNVMDLRNLELERNQWLETLIARRRATKSFSLTAEKNLIDLDSSDHPFNVTPLSTTRHNPFDPSYDSSYESMGLPPIPGSAPSILLPRRNPFHLPYEPNEEKPDLKGDHFEQGFMTFHPKETFFSRHESFSLGPSSFGDAKKERQDFKWRPVFVPEQLGSEGTSYSSLQRQSSDVSDSKLSSTADTESVSSAADMDDRKFSEQDFTKEAEVISNIYHAYDLVGHGSQSSEDVDSLETECAGKREAQHDELEIKLGKVENLEPSLSGTGGSNPVEITNDIRSKPGQFKGDNSSRSSLSSVSEIDERFSDVRKGGTRSLEPRGDHAAEFGISPQPPLEESESQFMSGMLDDNQHKEPIYDSSPPESEKILSFDSISSDMHAEISKLVPLPASAGMRDPSLEQDSDLHGESKEKGPSEADVNLPKNLDVKAASSNSSYQNVPSKEKQPTEQEKDVSWSDKPRFDDLSALHEPAIILPEPKKDSSTIQDVNVLEVREVQDMNSKPTSSKEIPSSTIESGVQKPTTTHNALKKVSEGNVGELPKPSDSKDGSTKLETNAVGTTKEIASSNTGSSAQETTPTQSVLKEVSERNVSVLPKQSNSKDGSEKVETIAVGSKNEAASNITGSGVQEAITSDIALKQVSEGNVGELPKPSDSKNGSAKEETNAVESKKQISSSNTGSGTPETITIDPTVKKVSEGNVGELPKPSNSKDGFAEVGTNAVGSTKEIASRSTGSDVQETISTHTSLKQVSEGNLGGVPKQSDSEDGSTEIETNAGGSNKEVASSNAGSGVQGTITTHTALKQVSEGNAVELPKPSDSKDESTKTETNVVGSTKGVASSNAESGVQETITTHSGSKQVSRSNAGGLSKPANSKDESEKEGTNAVDPTKEIASTITVSSVHQSVTTDPALKQVSEGNAGELPKPSDSKDGSKKIETNAVGSTKGVASSNAESGVQETITTHSGSKQVSEGNVAGLPKPSDSKDGQTEVGTSAVGSTKEVTSSNAGSGVQETSTIDTALKQVSDGNVSELPKPSNSKDGSENLGTSAAGSSKESSSDNVGSGVQDTVTTQTALKQVSESNLGELPKPPDSKDGLAKVGTSEVGSTNEVASSSAGSGVQDTITTHTSSKQVSEGDLCELPKLSDQKIGSATAGGSTKDIALSNAGLGVNETFTTATALKQVSEGNVSELPKPSNSKEGSEKLGTSAVDSTKAIASINPGSSVHEAITTDTALKQVSKGNVGGELSKPPDSKDESTKVGSNAVGSTEEIASTNAGSGVQETISTHTDLKQVPEGNLCELPKPSISKDELTKVGTNAVGCSNEIALRNTESGVQETITTHTALNQVSESNVSELPKPSSSKDASAATVGTNAVGSTKDIASSNTESGVPENITNTALKHDSNGNVGEIPKPSDSKDGSTKVGTSAVGSTMETASNNTGSGAQETITTDAALKQVSEGNVSEVPKVPKPSNLNDGSTEVGASAAGSTKEIGSSNTKSGVPDAMTNVGELPKSSDLKDGSTKVGTNVVGSTKDIASSNTGSGVQDTITTHTAFKEVSDGNAGELPKPSDSKDGSTKEGTNAVGSTKEIASRNVSTDTALKQVSDGN</sequence>
<feature type="compositionally biased region" description="Polar residues" evidence="1">
    <location>
        <begin position="1587"/>
        <end position="1615"/>
    </location>
</feature>
<feature type="compositionally biased region" description="Basic and acidic residues" evidence="1">
    <location>
        <begin position="206"/>
        <end position="218"/>
    </location>
</feature>
<feature type="compositionally biased region" description="Basic and acidic residues" evidence="1">
    <location>
        <begin position="1148"/>
        <end position="1158"/>
    </location>
</feature>
<feature type="region of interest" description="Disordered" evidence="1">
    <location>
        <begin position="1560"/>
        <end position="1632"/>
    </location>
</feature>
<evidence type="ECO:0000313" key="4">
    <source>
        <dbReference type="RefSeq" id="XP_021827938.1"/>
    </source>
</evidence>
<dbReference type="GeneID" id="110768496"/>
<feature type="region of interest" description="Disordered" evidence="1">
    <location>
        <begin position="723"/>
        <end position="963"/>
    </location>
</feature>
<feature type="compositionally biased region" description="Polar residues" evidence="1">
    <location>
        <begin position="1271"/>
        <end position="1302"/>
    </location>
</feature>
<feature type="compositionally biased region" description="Polar residues" evidence="1">
    <location>
        <begin position="499"/>
        <end position="510"/>
    </location>
</feature>
<feature type="compositionally biased region" description="Polar residues" evidence="1">
    <location>
        <begin position="231"/>
        <end position="243"/>
    </location>
</feature>
<feature type="compositionally biased region" description="Basic and acidic residues" evidence="1">
    <location>
        <begin position="1577"/>
        <end position="1586"/>
    </location>
</feature>
<feature type="region of interest" description="Disordered" evidence="1">
    <location>
        <begin position="1669"/>
        <end position="1933"/>
    </location>
</feature>
<feature type="compositionally biased region" description="Polar residues" evidence="1">
    <location>
        <begin position="1918"/>
        <end position="1933"/>
    </location>
</feature>
<feature type="transmembrane region" description="Helical" evidence="2">
    <location>
        <begin position="49"/>
        <end position="73"/>
    </location>
</feature>
<dbReference type="PANTHER" id="PTHR33870">
    <property type="entry name" value="CARDIOMYOPATHY-ASSOCIATED PROTEIN"/>
    <property type="match status" value="1"/>
</dbReference>
<feature type="compositionally biased region" description="Basic and acidic residues" evidence="1">
    <location>
        <begin position="152"/>
        <end position="174"/>
    </location>
</feature>
<feature type="compositionally biased region" description="Polar residues" evidence="1">
    <location>
        <begin position="287"/>
        <end position="298"/>
    </location>
</feature>
<feature type="compositionally biased region" description="Polar residues" evidence="1">
    <location>
        <begin position="1104"/>
        <end position="1140"/>
    </location>
</feature>
<feature type="compositionally biased region" description="Basic and acidic residues" evidence="1">
    <location>
        <begin position="779"/>
        <end position="804"/>
    </location>
</feature>
<feature type="compositionally biased region" description="Polar residues" evidence="1">
    <location>
        <begin position="1007"/>
        <end position="1020"/>
    </location>
</feature>
<feature type="compositionally biased region" description="Basic and acidic residues" evidence="1">
    <location>
        <begin position="741"/>
        <end position="753"/>
    </location>
</feature>
<evidence type="ECO:0000256" key="1">
    <source>
        <dbReference type="SAM" id="MobiDB-lite"/>
    </source>
</evidence>
<organism evidence="3 4">
    <name type="scientific">Prunus avium</name>
    <name type="common">Cherry</name>
    <name type="synonym">Cerasus avium</name>
    <dbReference type="NCBI Taxonomy" id="42229"/>
    <lineage>
        <taxon>Eukaryota</taxon>
        <taxon>Viridiplantae</taxon>
        <taxon>Streptophyta</taxon>
        <taxon>Embryophyta</taxon>
        <taxon>Tracheophyta</taxon>
        <taxon>Spermatophyta</taxon>
        <taxon>Magnoliopsida</taxon>
        <taxon>eudicotyledons</taxon>
        <taxon>Gunneridae</taxon>
        <taxon>Pentapetalae</taxon>
        <taxon>rosids</taxon>
        <taxon>fabids</taxon>
        <taxon>Rosales</taxon>
        <taxon>Rosaceae</taxon>
        <taxon>Amygdaloideae</taxon>
        <taxon>Amygdaleae</taxon>
        <taxon>Prunus</taxon>
    </lineage>
</organism>
<reference evidence="4" key="1">
    <citation type="submission" date="2025-08" db="UniProtKB">
        <authorList>
            <consortium name="RefSeq"/>
        </authorList>
    </citation>
    <scope>IDENTIFICATION</scope>
</reference>
<accession>A0A6P5TK92</accession>
<feature type="region of interest" description="Disordered" evidence="1">
    <location>
        <begin position="499"/>
        <end position="537"/>
    </location>
</feature>
<feature type="compositionally biased region" description="Polar residues" evidence="1">
    <location>
        <begin position="953"/>
        <end position="962"/>
    </location>
</feature>
<dbReference type="Proteomes" id="UP000515124">
    <property type="component" value="Unplaced"/>
</dbReference>
<keyword evidence="2" id="KW-0472">Membrane</keyword>
<feature type="region of interest" description="Disordered" evidence="1">
    <location>
        <begin position="151"/>
        <end position="189"/>
    </location>
</feature>
<dbReference type="Gramene" id="Pav_sc0001518.1_g690.1.mk:mrna">
    <property type="protein sequence ID" value="Pav_sc0001518.1_g690.1.mk:mrna"/>
    <property type="gene ID" value="Pav_sc0001518.1_g690.1.mk"/>
</dbReference>
<keyword evidence="2" id="KW-0812">Transmembrane</keyword>
<dbReference type="RefSeq" id="XP_021827938.1">
    <property type="nucleotide sequence ID" value="XM_021972246.1"/>
</dbReference>
<evidence type="ECO:0000256" key="2">
    <source>
        <dbReference type="SAM" id="Phobius"/>
    </source>
</evidence>
<feature type="transmembrane region" description="Helical" evidence="2">
    <location>
        <begin position="23"/>
        <end position="42"/>
    </location>
</feature>
<feature type="region of interest" description="Disordered" evidence="1">
    <location>
        <begin position="583"/>
        <end position="711"/>
    </location>
</feature>
<dbReference type="PANTHER" id="PTHR33870:SF4">
    <property type="entry name" value="CARDIOMYOPATHY-ASSOCIATED PROTEIN"/>
    <property type="match status" value="1"/>
</dbReference>
<feature type="compositionally biased region" description="Low complexity" evidence="1">
    <location>
        <begin position="1684"/>
        <end position="1695"/>
    </location>
</feature>
<keyword evidence="2" id="KW-1133">Transmembrane helix</keyword>
<feature type="compositionally biased region" description="Polar residues" evidence="1">
    <location>
        <begin position="888"/>
        <end position="918"/>
    </location>
</feature>
<feature type="compositionally biased region" description="Acidic residues" evidence="1">
    <location>
        <begin position="310"/>
        <end position="320"/>
    </location>
</feature>
<feature type="compositionally biased region" description="Polar residues" evidence="1">
    <location>
        <begin position="1320"/>
        <end position="1348"/>
    </location>
</feature>
<proteinExistence type="predicted"/>
<feature type="compositionally biased region" description="Polar residues" evidence="1">
    <location>
        <begin position="1365"/>
        <end position="1377"/>
    </location>
</feature>
<dbReference type="KEGG" id="pavi:110768496"/>
<feature type="compositionally biased region" description="Basic and acidic residues" evidence="1">
    <location>
        <begin position="265"/>
        <end position="285"/>
    </location>
</feature>
<keyword evidence="3" id="KW-1185">Reference proteome</keyword>
<name>A0A6P5TK92_PRUAV</name>
<feature type="compositionally biased region" description="Basic and acidic residues" evidence="1">
    <location>
        <begin position="583"/>
        <end position="598"/>
    </location>
</feature>
<feature type="compositionally biased region" description="Polar residues" evidence="1">
    <location>
        <begin position="1849"/>
        <end position="1878"/>
    </location>
</feature>
<feature type="region of interest" description="Disordered" evidence="1">
    <location>
        <begin position="1512"/>
        <end position="1538"/>
    </location>
</feature>
<gene>
    <name evidence="4" type="primary">LOC110768496</name>
</gene>
<feature type="region of interest" description="Disordered" evidence="1">
    <location>
        <begin position="265"/>
        <end position="336"/>
    </location>
</feature>
<feature type="compositionally biased region" description="Polar residues" evidence="1">
    <location>
        <begin position="1433"/>
        <end position="1462"/>
    </location>
</feature>
<protein>
    <submittedName>
        <fullName evidence="4">Uncharacterized protein LOC110768496</fullName>
    </submittedName>
</protein>
<feature type="compositionally biased region" description="Basic and acidic residues" evidence="1">
    <location>
        <begin position="641"/>
        <end position="664"/>
    </location>
</feature>